<dbReference type="InterPro" id="IPR007863">
    <property type="entry name" value="Peptidase_M16_C"/>
</dbReference>
<evidence type="ECO:0000256" key="6">
    <source>
        <dbReference type="ARBA" id="ARBA00023049"/>
    </source>
</evidence>
<dbReference type="Proteomes" id="UP000325313">
    <property type="component" value="Unassembled WGS sequence"/>
</dbReference>
<comment type="caution">
    <text evidence="13">The sequence shown here is derived from an EMBL/GenBank/DDBJ whole genome shotgun (WGS) entry which is preliminary data.</text>
</comment>
<evidence type="ECO:0000256" key="3">
    <source>
        <dbReference type="ARBA" id="ARBA00022723"/>
    </source>
</evidence>
<dbReference type="GO" id="GO:0046872">
    <property type="term" value="F:metal ion binding"/>
    <property type="evidence" value="ECO:0007669"/>
    <property type="project" value="UniProtKB-KW"/>
</dbReference>
<evidence type="ECO:0000256" key="8">
    <source>
        <dbReference type="SAM" id="MobiDB-lite"/>
    </source>
</evidence>
<dbReference type="FunFam" id="3.30.830.10:FF:000005">
    <property type="entry name" value="nardilysin isoform X1"/>
    <property type="match status" value="1"/>
</dbReference>
<dbReference type="PANTHER" id="PTHR43690:SF18">
    <property type="entry name" value="INSULIN-DEGRADING ENZYME-RELATED"/>
    <property type="match status" value="1"/>
</dbReference>
<keyword evidence="2" id="KW-0645">Protease</keyword>
<dbReference type="AlphaFoldDB" id="A0A5B0S115"/>
<feature type="domain" description="Coenzyme PQQ synthesis protein F-like C-terminal lobe" evidence="12">
    <location>
        <begin position="828"/>
        <end position="927"/>
    </location>
</feature>
<dbReference type="Pfam" id="PF00675">
    <property type="entry name" value="Peptidase_M16"/>
    <property type="match status" value="1"/>
</dbReference>
<evidence type="ECO:0000259" key="9">
    <source>
        <dbReference type="Pfam" id="PF00675"/>
    </source>
</evidence>
<evidence type="ECO:0000259" key="10">
    <source>
        <dbReference type="Pfam" id="PF05193"/>
    </source>
</evidence>
<accession>A0A5B0S115</accession>
<sequence length="1150" mass="130455">MRKTTTIHRIIITRRILPLTLNRPTTTTTTIKLLPSSYRNFSNTLRMADPFTEIPAQDHLPAYSILDRPIIKSASDNRSYRIIKLQNHLQAILIHDPKTDKAAAAMDVNVGHLSDPQDLQGLAHFCEHLLFLGNQKYPSENEYSEYLSKNSGHSNAYTGMDNTVYYFDVHPSALDGALDRFSQFFISPTFTESCTEREIRAVDSENSKNLQNDAWRIFQLDKATSSPNHSFWRFGTGNLKTLVERPKALGLDIRQELLKFYSKHYSSNVMSLAVLAKEPLEDLTKLVVQKFSLVPNRSIIPDRFDGSPYTPKELSKLIITRMVKDTNYLEITFPMPDQAPYYDTQPLGFISHHIGHEGPGSVMSYLKKMGWVNTLSAGASGGVTGFDLFKITLDLTANGLENYKQVVQIIFAYLDLLKSTPPQEWAFKEQALLSETRFRFKSPSPPSSYVTSLATWLRRPCPKEKVISSVYLTDRFDAELIQTHLELVRPENCRILLGTQTALPGVTYDSKEQWYGTEYTIQPLPEGFLKPSLPVDALSLPPPNSFISTNFHVDKPDQPVLIPTRRPTCLRDDQFGRVWHKKDDRWWLPRASVILMLRNPITNSSCINSLKTYFISRLLKDALNEELYEAEIAGLGYEVGSIWDGLVFNVDGYNEKLGHLMETILRGLKEMKVDRQRFEILKKESERAWKNFILESPYSHAAYWMGSIVSEVHYSYEEKLDLLAELTPEEIEAFIPEVLGRGFVESLVHGNMTAEEALSISTLPQEIFGLGSVSAGELKPVRPKLIPQGSNIVYQRPLADPSNVNSAVDYMIAVGDMADDQTRVKLMLLAQMVQESCFNQLRTKEQLGYIVRSYTAMAPGQAGLKILIQSERDPVFVESRIEHFLDWFLHHKLLKMTPNEFEEMKTSLVNKIVEDFKNMSDETSHYWMHIKAGYYAFEQRFLDGALIKKISKESMVEFYRARVLPSSASRAKCSTQIVSLHVPVPSQVLNGLHSGGADQDKKEGVVDDDSQEEEGEKERVGEEEKKEMVDPELRFEPTPADLTFLHSKPDRASLLSYMETKKKKEEEEANVDQLDRLIKHLTLSLDQLDQQALETNRAVNLLPSPQIYTDIVALKEALDVGVGAVPVKNWKAEPALIDLSSPPSSPNPKL</sequence>
<dbReference type="Gene3D" id="3.30.830.10">
    <property type="entry name" value="Metalloenzyme, LuxS/M16 peptidase-like"/>
    <property type="match status" value="4"/>
</dbReference>
<dbReference type="FunFam" id="3.30.830.10:FF:000003">
    <property type="entry name" value="Insulin-degrading enzyme"/>
    <property type="match status" value="1"/>
</dbReference>
<feature type="coiled-coil region" evidence="7">
    <location>
        <begin position="1057"/>
        <end position="1091"/>
    </location>
</feature>
<evidence type="ECO:0000313" key="14">
    <source>
        <dbReference type="Proteomes" id="UP000325313"/>
    </source>
</evidence>
<evidence type="ECO:0000256" key="1">
    <source>
        <dbReference type="ARBA" id="ARBA00007261"/>
    </source>
</evidence>
<evidence type="ECO:0000256" key="4">
    <source>
        <dbReference type="ARBA" id="ARBA00022801"/>
    </source>
</evidence>
<keyword evidence="7" id="KW-0175">Coiled coil</keyword>
<feature type="region of interest" description="Disordered" evidence="8">
    <location>
        <begin position="989"/>
        <end position="1030"/>
    </location>
</feature>
<evidence type="ECO:0000313" key="13">
    <source>
        <dbReference type="EMBL" id="KAA1130975.1"/>
    </source>
</evidence>
<dbReference type="Pfam" id="PF05193">
    <property type="entry name" value="Peptidase_M16_C"/>
    <property type="match status" value="1"/>
</dbReference>
<comment type="similarity">
    <text evidence="1">Belongs to the peptidase M16 family.</text>
</comment>
<evidence type="ECO:0000256" key="5">
    <source>
        <dbReference type="ARBA" id="ARBA00022833"/>
    </source>
</evidence>
<feature type="compositionally biased region" description="Basic and acidic residues" evidence="8">
    <location>
        <begin position="1016"/>
        <end position="1030"/>
    </location>
</feature>
<keyword evidence="5" id="KW-0862">Zinc</keyword>
<dbReference type="GO" id="GO:0043171">
    <property type="term" value="P:peptide catabolic process"/>
    <property type="evidence" value="ECO:0007669"/>
    <property type="project" value="TreeGrafter"/>
</dbReference>
<dbReference type="InterPro" id="IPR050626">
    <property type="entry name" value="Peptidase_M16"/>
</dbReference>
<evidence type="ECO:0000259" key="11">
    <source>
        <dbReference type="Pfam" id="PF16187"/>
    </source>
</evidence>
<feature type="domain" description="Peptidase M16 N-terminal" evidence="9">
    <location>
        <begin position="92"/>
        <end position="227"/>
    </location>
</feature>
<dbReference type="InterPro" id="IPR032632">
    <property type="entry name" value="Peptidase_M16_M"/>
</dbReference>
<evidence type="ECO:0000256" key="2">
    <source>
        <dbReference type="ARBA" id="ARBA00022670"/>
    </source>
</evidence>
<evidence type="ECO:0000259" key="12">
    <source>
        <dbReference type="Pfam" id="PF22456"/>
    </source>
</evidence>
<dbReference type="FunFam" id="3.30.830.10:FF:000065">
    <property type="entry name" value="Unplaced genomic scaffold supercont2.12, whole genome shotgun sequence"/>
    <property type="match status" value="1"/>
</dbReference>
<dbReference type="InterPro" id="IPR054734">
    <property type="entry name" value="PqqF-like_C_4"/>
</dbReference>
<dbReference type="GO" id="GO:0005739">
    <property type="term" value="C:mitochondrion"/>
    <property type="evidence" value="ECO:0007669"/>
    <property type="project" value="TreeGrafter"/>
</dbReference>
<dbReference type="Pfam" id="PF22456">
    <property type="entry name" value="PqqF-like_C_4"/>
    <property type="match status" value="1"/>
</dbReference>
<dbReference type="FunFam" id="3.30.830.10:FF:000004">
    <property type="entry name" value="Putative insulin-degrading enzyme"/>
    <property type="match status" value="1"/>
</dbReference>
<feature type="compositionally biased region" description="Acidic residues" evidence="8">
    <location>
        <begin position="1006"/>
        <end position="1015"/>
    </location>
</feature>
<organism evidence="13 14">
    <name type="scientific">Puccinia graminis f. sp. tritici</name>
    <dbReference type="NCBI Taxonomy" id="56615"/>
    <lineage>
        <taxon>Eukaryota</taxon>
        <taxon>Fungi</taxon>
        <taxon>Dikarya</taxon>
        <taxon>Basidiomycota</taxon>
        <taxon>Pucciniomycotina</taxon>
        <taxon>Pucciniomycetes</taxon>
        <taxon>Pucciniales</taxon>
        <taxon>Pucciniaceae</taxon>
        <taxon>Puccinia</taxon>
    </lineage>
</organism>
<dbReference type="Pfam" id="PF16187">
    <property type="entry name" value="Peptidase_M16_M"/>
    <property type="match status" value="1"/>
</dbReference>
<dbReference type="PANTHER" id="PTHR43690">
    <property type="entry name" value="NARDILYSIN"/>
    <property type="match status" value="1"/>
</dbReference>
<feature type="domain" description="Peptidase M16 middle/third" evidence="11">
    <location>
        <begin position="438"/>
        <end position="721"/>
    </location>
</feature>
<dbReference type="GO" id="GO:0004222">
    <property type="term" value="F:metalloendopeptidase activity"/>
    <property type="evidence" value="ECO:0007669"/>
    <property type="project" value="TreeGrafter"/>
</dbReference>
<gene>
    <name evidence="13" type="primary">IDE1_1</name>
    <name evidence="13" type="ORF">PGTUg99_019127</name>
</gene>
<feature type="domain" description="Peptidase M16 C-terminal" evidence="10">
    <location>
        <begin position="254"/>
        <end position="429"/>
    </location>
</feature>
<keyword evidence="6" id="KW-0482">Metalloprotease</keyword>
<dbReference type="InterPro" id="IPR011249">
    <property type="entry name" value="Metalloenz_LuxS/M16"/>
</dbReference>
<evidence type="ECO:0000256" key="7">
    <source>
        <dbReference type="SAM" id="Coils"/>
    </source>
</evidence>
<dbReference type="EMBL" id="VDEP01000105">
    <property type="protein sequence ID" value="KAA1130975.1"/>
    <property type="molecule type" value="Genomic_DNA"/>
</dbReference>
<reference evidence="13 14" key="1">
    <citation type="submission" date="2019-05" db="EMBL/GenBank/DDBJ databases">
        <title>Emergence of the Ug99 lineage of the wheat stem rust pathogen through somatic hybridization.</title>
        <authorList>
            <person name="Li F."/>
            <person name="Upadhyaya N.M."/>
            <person name="Sperschneider J."/>
            <person name="Matny O."/>
            <person name="Nguyen-Phuc H."/>
            <person name="Mago R."/>
            <person name="Raley C."/>
            <person name="Miller M.E."/>
            <person name="Silverstein K.A.T."/>
            <person name="Henningsen E."/>
            <person name="Hirsch C.D."/>
            <person name="Visser B."/>
            <person name="Pretorius Z.A."/>
            <person name="Steffenson B.J."/>
            <person name="Schwessinger B."/>
            <person name="Dodds P.N."/>
            <person name="Figueroa M."/>
        </authorList>
    </citation>
    <scope>NUCLEOTIDE SEQUENCE [LARGE SCALE GENOMIC DNA]</scope>
    <source>
        <strain evidence="13 14">Ug99</strain>
    </source>
</reference>
<dbReference type="InterPro" id="IPR011765">
    <property type="entry name" value="Pept_M16_N"/>
</dbReference>
<protein>
    <submittedName>
        <fullName evidence="13">Insulinase (Peptidase M16)</fullName>
    </submittedName>
</protein>
<dbReference type="GO" id="GO:0051603">
    <property type="term" value="P:proteolysis involved in protein catabolic process"/>
    <property type="evidence" value="ECO:0007669"/>
    <property type="project" value="TreeGrafter"/>
</dbReference>
<keyword evidence="4" id="KW-0378">Hydrolase</keyword>
<keyword evidence="3" id="KW-0479">Metal-binding</keyword>
<dbReference type="SUPFAM" id="SSF63411">
    <property type="entry name" value="LuxS/MPP-like metallohydrolase"/>
    <property type="match status" value="4"/>
</dbReference>
<dbReference type="GO" id="GO:0005829">
    <property type="term" value="C:cytosol"/>
    <property type="evidence" value="ECO:0007669"/>
    <property type="project" value="TreeGrafter"/>
</dbReference>
<name>A0A5B0S115_PUCGR</name>
<proteinExistence type="inferred from homology"/>